<sequence length="116" mass="11839">MNAIKTITLASCVLAMLASIDAHAQASEGAGMAPAAPMTQSTKAQNHALNKKVRAALVKTKGLKTENIIVKAHGDAVMLEGTVPDASQIDLAMTAAKGVPGVASVDNHLTIKEPGQ</sequence>
<evidence type="ECO:0000313" key="3">
    <source>
        <dbReference type="EMBL" id="RQH04374.1"/>
    </source>
</evidence>
<evidence type="ECO:0000256" key="1">
    <source>
        <dbReference type="SAM" id="SignalP"/>
    </source>
</evidence>
<dbReference type="PANTHER" id="PTHR34606">
    <property type="entry name" value="BON DOMAIN-CONTAINING PROTEIN"/>
    <property type="match status" value="1"/>
</dbReference>
<feature type="chain" id="PRO_5018037850" evidence="1">
    <location>
        <begin position="25"/>
        <end position="116"/>
    </location>
</feature>
<reference evidence="3 4" key="1">
    <citation type="submission" date="2018-11" db="EMBL/GenBank/DDBJ databases">
        <title>Paraburkholderia sp. DHOA04, isolated from soil.</title>
        <authorList>
            <person name="Gao Z.-H."/>
            <person name="Qiu L.-H."/>
            <person name="Fu J.-C."/>
        </authorList>
    </citation>
    <scope>NUCLEOTIDE SEQUENCE [LARGE SCALE GENOMIC DNA]</scope>
    <source>
        <strain evidence="3 4">DHOA04</strain>
    </source>
</reference>
<keyword evidence="1" id="KW-0732">Signal</keyword>
<proteinExistence type="predicted"/>
<dbReference type="Pfam" id="PF04972">
    <property type="entry name" value="BON"/>
    <property type="match status" value="1"/>
</dbReference>
<dbReference type="AlphaFoldDB" id="A0A3N6MKR0"/>
<dbReference type="InterPro" id="IPR051686">
    <property type="entry name" value="Lipoprotein_DolP"/>
</dbReference>
<accession>A0A3N6MKR0</accession>
<keyword evidence="4" id="KW-1185">Reference proteome</keyword>
<feature type="domain" description="BON" evidence="2">
    <location>
        <begin position="45"/>
        <end position="113"/>
    </location>
</feature>
<dbReference type="OrthoDB" id="9010075at2"/>
<dbReference type="InterPro" id="IPR014004">
    <property type="entry name" value="Transpt-assoc_nodulatn_dom_bac"/>
</dbReference>
<dbReference type="Proteomes" id="UP000272778">
    <property type="component" value="Unassembled WGS sequence"/>
</dbReference>
<dbReference type="RefSeq" id="WP_124152451.1">
    <property type="nucleotide sequence ID" value="NZ_RQIS01000013.1"/>
</dbReference>
<dbReference type="EMBL" id="RQIS01000013">
    <property type="protein sequence ID" value="RQH04374.1"/>
    <property type="molecule type" value="Genomic_DNA"/>
</dbReference>
<name>A0A3N6MKR0_9BURK</name>
<organism evidence="3 4">
    <name type="scientific">Paraburkholderia dinghuensis</name>
    <dbReference type="NCBI Taxonomy" id="2305225"/>
    <lineage>
        <taxon>Bacteria</taxon>
        <taxon>Pseudomonadati</taxon>
        <taxon>Pseudomonadota</taxon>
        <taxon>Betaproteobacteria</taxon>
        <taxon>Burkholderiales</taxon>
        <taxon>Burkholderiaceae</taxon>
        <taxon>Paraburkholderia</taxon>
    </lineage>
</organism>
<dbReference type="PROSITE" id="PS50914">
    <property type="entry name" value="BON"/>
    <property type="match status" value="1"/>
</dbReference>
<protein>
    <submittedName>
        <fullName evidence="3">BON domain-containing protein</fullName>
    </submittedName>
</protein>
<dbReference type="Gene3D" id="3.30.1340.30">
    <property type="match status" value="1"/>
</dbReference>
<gene>
    <name evidence="3" type="ORF">D1Y85_18080</name>
</gene>
<dbReference type="InterPro" id="IPR007055">
    <property type="entry name" value="BON_dom"/>
</dbReference>
<evidence type="ECO:0000259" key="2">
    <source>
        <dbReference type="PROSITE" id="PS50914"/>
    </source>
</evidence>
<feature type="signal peptide" evidence="1">
    <location>
        <begin position="1"/>
        <end position="24"/>
    </location>
</feature>
<dbReference type="SMART" id="SM00749">
    <property type="entry name" value="BON"/>
    <property type="match status" value="1"/>
</dbReference>
<evidence type="ECO:0000313" key="4">
    <source>
        <dbReference type="Proteomes" id="UP000272778"/>
    </source>
</evidence>
<comment type="caution">
    <text evidence="3">The sequence shown here is derived from an EMBL/GenBank/DDBJ whole genome shotgun (WGS) entry which is preliminary data.</text>
</comment>
<dbReference type="PANTHER" id="PTHR34606:SF15">
    <property type="entry name" value="BON DOMAIN-CONTAINING PROTEIN"/>
    <property type="match status" value="1"/>
</dbReference>